<dbReference type="EMBL" id="NNAY01004919">
    <property type="protein sequence ID" value="OXU17244.1"/>
    <property type="molecule type" value="Genomic_DNA"/>
</dbReference>
<name>A0A232EFY1_9HYME</name>
<accession>A0A232EFY1</accession>
<evidence type="ECO:0000313" key="2">
    <source>
        <dbReference type="EMBL" id="OXU17244.1"/>
    </source>
</evidence>
<protein>
    <submittedName>
        <fullName evidence="2">Uncharacterized protein</fullName>
    </submittedName>
</protein>
<evidence type="ECO:0000256" key="1">
    <source>
        <dbReference type="SAM" id="MobiDB-lite"/>
    </source>
</evidence>
<keyword evidence="3" id="KW-1185">Reference proteome</keyword>
<sequence>AGFWQTFCSLVVTPRLARNLNIIQLDTAMAPAPPTSTCPTCRLPCHTCCSSKKMNVVCDNCQKTETPETLPSETITPAVLTSATKSTQESDKLARRKPSSLFGKSQVSLTSASADESSAQDTLNAQKTRAKDASFGDTSFLGISNILIPVIMMELFFQRFDMLQDQFDGLRTLVSRSSVPRGISSALAEGGDTVGTEELNTRISALETQLAYNISASNRSLDANKLLLEENSIHRDELQQTQQLLGKLHRARQDYDTDSMPVSDSGQMLASGPCIIIDREATEVAGGRKYSSPRLAPTSGGAGSERGSAEGCEVIINGLIHDVDNFDEKISDVSAFALLGAVLPALKRSAIASTRVLRMRRPDRAQRGTTAIKSATPRGVLPSLVVKLASPGLVRETHGAGVKGREIK</sequence>
<dbReference type="AlphaFoldDB" id="A0A232EFY1"/>
<feature type="non-terminal residue" evidence="2">
    <location>
        <position position="1"/>
    </location>
</feature>
<comment type="caution">
    <text evidence="2">The sequence shown here is derived from an EMBL/GenBank/DDBJ whole genome shotgun (WGS) entry which is preliminary data.</text>
</comment>
<gene>
    <name evidence="2" type="ORF">TSAR_002741</name>
</gene>
<feature type="region of interest" description="Disordered" evidence="1">
    <location>
        <begin position="287"/>
        <end position="307"/>
    </location>
</feature>
<evidence type="ECO:0000313" key="3">
    <source>
        <dbReference type="Proteomes" id="UP000215335"/>
    </source>
</evidence>
<reference evidence="2 3" key="1">
    <citation type="journal article" date="2017" name="Curr. Biol.">
        <title>The Evolution of Venom by Co-option of Single-Copy Genes.</title>
        <authorList>
            <person name="Martinson E.O."/>
            <person name="Mrinalini"/>
            <person name="Kelkar Y.D."/>
            <person name="Chang C.H."/>
            <person name="Werren J.H."/>
        </authorList>
    </citation>
    <scope>NUCLEOTIDE SEQUENCE [LARGE SCALE GENOMIC DNA]</scope>
    <source>
        <strain evidence="2 3">Alberta</strain>
        <tissue evidence="2">Whole body</tissue>
    </source>
</reference>
<dbReference type="Proteomes" id="UP000215335">
    <property type="component" value="Unassembled WGS sequence"/>
</dbReference>
<proteinExistence type="predicted"/>
<organism evidence="2 3">
    <name type="scientific">Trichomalopsis sarcophagae</name>
    <dbReference type="NCBI Taxonomy" id="543379"/>
    <lineage>
        <taxon>Eukaryota</taxon>
        <taxon>Metazoa</taxon>
        <taxon>Ecdysozoa</taxon>
        <taxon>Arthropoda</taxon>
        <taxon>Hexapoda</taxon>
        <taxon>Insecta</taxon>
        <taxon>Pterygota</taxon>
        <taxon>Neoptera</taxon>
        <taxon>Endopterygota</taxon>
        <taxon>Hymenoptera</taxon>
        <taxon>Apocrita</taxon>
        <taxon>Proctotrupomorpha</taxon>
        <taxon>Chalcidoidea</taxon>
        <taxon>Pteromalidae</taxon>
        <taxon>Pteromalinae</taxon>
        <taxon>Trichomalopsis</taxon>
    </lineage>
</organism>